<dbReference type="Pfam" id="PF01544">
    <property type="entry name" value="CorA"/>
    <property type="match status" value="1"/>
</dbReference>
<comment type="function">
    <text evidence="8">Mediates influx of magnesium ions.</text>
</comment>
<keyword evidence="5 8" id="KW-0812">Transmembrane</keyword>
<dbReference type="Gene3D" id="3.30.460.20">
    <property type="entry name" value="CorA soluble domain-like"/>
    <property type="match status" value="1"/>
</dbReference>
<name>A0ABS1BI61_9SPHI</name>
<comment type="subcellular location">
    <subcellularLocation>
        <location evidence="1">Cell membrane</location>
        <topology evidence="1">Multi-pass membrane protein</topology>
    </subcellularLocation>
    <subcellularLocation>
        <location evidence="8">Membrane</location>
        <topology evidence="8">Multi-pass membrane protein</topology>
    </subcellularLocation>
</comment>
<keyword evidence="4 8" id="KW-1003">Cell membrane</keyword>
<evidence type="ECO:0000313" key="9">
    <source>
        <dbReference type="EMBL" id="MBK0382576.1"/>
    </source>
</evidence>
<evidence type="ECO:0000256" key="5">
    <source>
        <dbReference type="ARBA" id="ARBA00022692"/>
    </source>
</evidence>
<keyword evidence="6 8" id="KW-1133">Transmembrane helix</keyword>
<keyword evidence="8" id="KW-0460">Magnesium</keyword>
<organism evidence="9 10">
    <name type="scientific">Pedobacter segetis</name>
    <dbReference type="NCBI Taxonomy" id="2793069"/>
    <lineage>
        <taxon>Bacteria</taxon>
        <taxon>Pseudomonadati</taxon>
        <taxon>Bacteroidota</taxon>
        <taxon>Sphingobacteriia</taxon>
        <taxon>Sphingobacteriales</taxon>
        <taxon>Sphingobacteriaceae</taxon>
        <taxon>Pedobacter</taxon>
    </lineage>
</organism>
<dbReference type="SUPFAM" id="SSF144083">
    <property type="entry name" value="Magnesium transport protein CorA, transmembrane region"/>
    <property type="match status" value="1"/>
</dbReference>
<evidence type="ECO:0000256" key="3">
    <source>
        <dbReference type="ARBA" id="ARBA00022448"/>
    </source>
</evidence>
<dbReference type="InterPro" id="IPR045861">
    <property type="entry name" value="CorA_cytoplasmic_dom"/>
</dbReference>
<comment type="similarity">
    <text evidence="2 8">Belongs to the CorA metal ion transporter (MIT) (TC 1.A.35) family.</text>
</comment>
<protein>
    <recommendedName>
        <fullName evidence="8">Magnesium transport protein CorA</fullName>
    </recommendedName>
</protein>
<dbReference type="Gene3D" id="1.20.58.340">
    <property type="entry name" value="Magnesium transport protein CorA, transmembrane region"/>
    <property type="match status" value="2"/>
</dbReference>
<dbReference type="InterPro" id="IPR045863">
    <property type="entry name" value="CorA_TM1_TM2"/>
</dbReference>
<dbReference type="SUPFAM" id="SSF143865">
    <property type="entry name" value="CorA soluble domain-like"/>
    <property type="match status" value="1"/>
</dbReference>
<keyword evidence="7 8" id="KW-0472">Membrane</keyword>
<evidence type="ECO:0000313" key="10">
    <source>
        <dbReference type="Proteomes" id="UP000660024"/>
    </source>
</evidence>
<dbReference type="PANTHER" id="PTHR46494">
    <property type="entry name" value="CORA FAMILY METAL ION TRANSPORTER (EUROFUNG)"/>
    <property type="match status" value="1"/>
</dbReference>
<evidence type="ECO:0000256" key="7">
    <source>
        <dbReference type="ARBA" id="ARBA00023136"/>
    </source>
</evidence>
<keyword evidence="3 8" id="KW-0813">Transport</keyword>
<dbReference type="PANTHER" id="PTHR46494:SF1">
    <property type="entry name" value="CORA FAMILY METAL ION TRANSPORTER (EUROFUNG)"/>
    <property type="match status" value="1"/>
</dbReference>
<dbReference type="CDD" id="cd12828">
    <property type="entry name" value="TmCorA-like_1"/>
    <property type="match status" value="1"/>
</dbReference>
<dbReference type="Proteomes" id="UP000660024">
    <property type="component" value="Unassembled WGS sequence"/>
</dbReference>
<feature type="transmembrane region" description="Helical" evidence="8">
    <location>
        <begin position="313"/>
        <end position="338"/>
    </location>
</feature>
<reference evidence="9 10" key="1">
    <citation type="submission" date="2020-12" db="EMBL/GenBank/DDBJ databases">
        <title>Bacterial novel species Pedobacter sp. SD-b isolated from soil.</title>
        <authorList>
            <person name="Jung H.-Y."/>
        </authorList>
    </citation>
    <scope>NUCLEOTIDE SEQUENCE [LARGE SCALE GENOMIC DNA]</scope>
    <source>
        <strain evidence="9 10">SD-b</strain>
    </source>
</reference>
<keyword evidence="8" id="KW-0406">Ion transport</keyword>
<dbReference type="InterPro" id="IPR002523">
    <property type="entry name" value="MgTranspt_CorA/ZnTranspt_ZntB"/>
</dbReference>
<evidence type="ECO:0000256" key="2">
    <source>
        <dbReference type="ARBA" id="ARBA00009765"/>
    </source>
</evidence>
<evidence type="ECO:0000256" key="1">
    <source>
        <dbReference type="ARBA" id="ARBA00004651"/>
    </source>
</evidence>
<feature type="transmembrane region" description="Helical" evidence="8">
    <location>
        <begin position="358"/>
        <end position="378"/>
    </location>
</feature>
<gene>
    <name evidence="8 9" type="primary">corA</name>
    <name evidence="9" type="ORF">I5M32_06335</name>
</gene>
<keyword evidence="10" id="KW-1185">Reference proteome</keyword>
<proteinExistence type="inferred from homology"/>
<comment type="caution">
    <text evidence="9">The sequence shown here is derived from an EMBL/GenBank/DDBJ whole genome shotgun (WGS) entry which is preliminary data.</text>
</comment>
<dbReference type="NCBIfam" id="TIGR00383">
    <property type="entry name" value="corA"/>
    <property type="match status" value="1"/>
</dbReference>
<dbReference type="InterPro" id="IPR004488">
    <property type="entry name" value="Mg/Co-transport_prot_CorA"/>
</dbReference>
<evidence type="ECO:0000256" key="4">
    <source>
        <dbReference type="ARBA" id="ARBA00022475"/>
    </source>
</evidence>
<dbReference type="EMBL" id="JAEHFY010000007">
    <property type="protein sequence ID" value="MBK0382576.1"/>
    <property type="molecule type" value="Genomic_DNA"/>
</dbReference>
<evidence type="ECO:0000256" key="6">
    <source>
        <dbReference type="ARBA" id="ARBA00022989"/>
    </source>
</evidence>
<evidence type="ECO:0000256" key="8">
    <source>
        <dbReference type="RuleBase" id="RU362010"/>
    </source>
</evidence>
<accession>A0ABS1BI61</accession>
<sequence length="385" mass="45234">MKLSVLKIPLPKIDISKINITQHRRRNNPGEVPGTFFINETALPSKIFVYSYKEDHLEELAANDMADAINFTKNHRGYTHWIDVKGLGSQSVLDFIQKEFDVNPLVMEDIVHTHQRPKNEEYDHFMFVVSRMLELDKGLQLKNEQLSFLLFKDTLISFQEDYDDVLDPVRNRLRKNVNGNIRVLGPSYMLYALMDTVIDHYFTIINRLGDELEIVEDHLYQKPRKQLMYRIQGVKKLMITMRRGSWPERDKLNELLKSTNPLINEEVKLFLRDAYDHSIQIIDLIESMRETATSLLDLYLSLMSNKMNEVMKTLTIISAIFIPLTFIAGIYGMNFAYQDPKTGEILKDNMPELYMHNGYMYVMILMLLIAIAQIWYFARKGWFRD</sequence>